<dbReference type="RefSeq" id="WP_023160406.1">
    <property type="nucleotide sequence ID" value="NZ_CGBR01000027.1"/>
</dbReference>
<reference evidence="5 6" key="1">
    <citation type="submission" date="2015-03" db="EMBL/GenBank/DDBJ databases">
        <authorList>
            <person name="Murphy D."/>
        </authorList>
    </citation>
    <scope>NUCLEOTIDE SEQUENCE [LARGE SCALE GENOMIC DNA]</scope>
    <source>
        <strain evidence="5 6">IP26249</strain>
    </source>
</reference>
<evidence type="ECO:0000256" key="2">
    <source>
        <dbReference type="ARBA" id="ARBA00023015"/>
    </source>
</evidence>
<protein>
    <submittedName>
        <fullName evidence="5">Phage antitermination protein Q</fullName>
    </submittedName>
</protein>
<accession>A0A0T7P7W0</accession>
<dbReference type="GO" id="GO:0060567">
    <property type="term" value="P:negative regulation of termination of DNA-templated transcription"/>
    <property type="evidence" value="ECO:0007669"/>
    <property type="project" value="InterPro"/>
</dbReference>
<comment type="similarity">
    <text evidence="1">Belongs to the phage antitermination Q type 1 family.</text>
</comment>
<evidence type="ECO:0000256" key="4">
    <source>
        <dbReference type="ARBA" id="ARBA00023163"/>
    </source>
</evidence>
<dbReference type="AlphaFoldDB" id="A0A0T7P7W0"/>
<organism evidence="5 6">
    <name type="scientific">Yersinia enterocolitica</name>
    <dbReference type="NCBI Taxonomy" id="630"/>
    <lineage>
        <taxon>Bacteria</taxon>
        <taxon>Pseudomonadati</taxon>
        <taxon>Pseudomonadota</taxon>
        <taxon>Gammaproteobacteria</taxon>
        <taxon>Enterobacterales</taxon>
        <taxon>Yersiniaceae</taxon>
        <taxon>Yersinia</taxon>
    </lineage>
</organism>
<keyword evidence="4" id="KW-0804">Transcription</keyword>
<dbReference type="GO" id="GO:0003677">
    <property type="term" value="F:DNA binding"/>
    <property type="evidence" value="ECO:0007669"/>
    <property type="project" value="UniProtKB-KW"/>
</dbReference>
<sequence>MRDISLVLARWGVWARDSSGVDYSPIAAGFKGLLPDVSNRQESCCDDDGLIIDSVVGQLKARRLMYEYSLICLHYRLGVSKRQIAKQYKVSEGRIRQQMQVAEGFIDGCLAMTGAVLEMDPYTQIQHIHENDKKGLVRYA</sequence>
<proteinExistence type="inferred from homology"/>
<name>A0A0T7P7W0_YEREN</name>
<dbReference type="EMBL" id="CGBR01000027">
    <property type="protein sequence ID" value="CFQ69954.1"/>
    <property type="molecule type" value="Genomic_DNA"/>
</dbReference>
<gene>
    <name evidence="5" type="ORF">ERS137941_03225</name>
</gene>
<evidence type="ECO:0000256" key="1">
    <source>
        <dbReference type="ARBA" id="ARBA00010234"/>
    </source>
</evidence>
<keyword evidence="3" id="KW-0238">DNA-binding</keyword>
<evidence type="ECO:0000313" key="5">
    <source>
        <dbReference type="EMBL" id="CFQ69954.1"/>
    </source>
</evidence>
<dbReference type="Proteomes" id="UP000048841">
    <property type="component" value="Unassembled WGS sequence"/>
</dbReference>
<evidence type="ECO:0000313" key="6">
    <source>
        <dbReference type="Proteomes" id="UP000048841"/>
    </source>
</evidence>
<keyword evidence="2" id="KW-0805">Transcription regulation</keyword>
<evidence type="ECO:0000256" key="3">
    <source>
        <dbReference type="ARBA" id="ARBA00023125"/>
    </source>
</evidence>
<dbReference type="Pfam" id="PF06530">
    <property type="entry name" value="Phage_antitermQ"/>
    <property type="match status" value="1"/>
</dbReference>
<dbReference type="InterPro" id="IPR010534">
    <property type="entry name" value="Phage_933W_GpQ"/>
</dbReference>